<reference evidence="3 4" key="1">
    <citation type="submission" date="2018-04" db="EMBL/GenBank/DDBJ databases">
        <title>Bordetella sp. HZ20 isolated from seawater.</title>
        <authorList>
            <person name="Sun C."/>
        </authorList>
    </citation>
    <scope>NUCLEOTIDE SEQUENCE [LARGE SCALE GENOMIC DNA]</scope>
    <source>
        <strain evidence="3 4">HZ20</strain>
    </source>
</reference>
<dbReference type="InterPro" id="IPR002925">
    <property type="entry name" value="Dienelactn_hydro"/>
</dbReference>
<evidence type="ECO:0000313" key="4">
    <source>
        <dbReference type="Proteomes" id="UP000244571"/>
    </source>
</evidence>
<dbReference type="EMBL" id="CP028901">
    <property type="protein sequence ID" value="AWB34461.1"/>
    <property type="molecule type" value="Genomic_DNA"/>
</dbReference>
<feature type="region of interest" description="Disordered" evidence="1">
    <location>
        <begin position="1"/>
        <end position="23"/>
    </location>
</feature>
<evidence type="ECO:0000256" key="1">
    <source>
        <dbReference type="SAM" id="MobiDB-lite"/>
    </source>
</evidence>
<accession>A0A2R4XL00</accession>
<gene>
    <name evidence="3" type="ORF">DBV39_12920</name>
</gene>
<dbReference type="InterPro" id="IPR029058">
    <property type="entry name" value="AB_hydrolase_fold"/>
</dbReference>
<proteinExistence type="predicted"/>
<dbReference type="PANTHER" id="PTHR46623">
    <property type="entry name" value="CARBOXYMETHYLENEBUTENOLIDASE-RELATED"/>
    <property type="match status" value="1"/>
</dbReference>
<dbReference type="Proteomes" id="UP000244571">
    <property type="component" value="Chromosome"/>
</dbReference>
<dbReference type="KEGG" id="boz:DBV39_12920"/>
<organism evidence="3 4">
    <name type="scientific">Orrella marina</name>
    <dbReference type="NCBI Taxonomy" id="2163011"/>
    <lineage>
        <taxon>Bacteria</taxon>
        <taxon>Pseudomonadati</taxon>
        <taxon>Pseudomonadota</taxon>
        <taxon>Betaproteobacteria</taxon>
        <taxon>Burkholderiales</taxon>
        <taxon>Alcaligenaceae</taxon>
        <taxon>Orrella</taxon>
    </lineage>
</organism>
<name>A0A2R4XL00_9BURK</name>
<dbReference type="AlphaFoldDB" id="A0A2R4XL00"/>
<dbReference type="SUPFAM" id="SSF53474">
    <property type="entry name" value="alpha/beta-Hydrolases"/>
    <property type="match status" value="1"/>
</dbReference>
<dbReference type="Pfam" id="PF01738">
    <property type="entry name" value="DLH"/>
    <property type="match status" value="1"/>
</dbReference>
<keyword evidence="4" id="KW-1185">Reference proteome</keyword>
<protein>
    <submittedName>
        <fullName evidence="3">Carboxymethylenebutenolidase</fullName>
    </submittedName>
</protein>
<dbReference type="GO" id="GO:0016787">
    <property type="term" value="F:hydrolase activity"/>
    <property type="evidence" value="ECO:0007669"/>
    <property type="project" value="InterPro"/>
</dbReference>
<sequence>MAVEGGPQTHRHRSQTMGTKGTTVSIKSADGHNFDMYLARPEGQAKGAVVICPEIFGINSHIQSVADQYAASGYIAAAPALFDRVQAQYVAGYEQSDIETGIAIMQKIPMTDAIADTHAAVEHVRALHEKVAVIGYCWGGTVAWVAAAQVPGLSSAISYYPGGLIANADLKPQCPTMMHLGEQDKSPPPDAARTVLAEHPTVIAYFYPAGHGFNCDQRGSFDKDSSAKATERTLAFLGLNAER</sequence>
<dbReference type="Gene3D" id="3.40.50.1820">
    <property type="entry name" value="alpha/beta hydrolase"/>
    <property type="match status" value="1"/>
</dbReference>
<evidence type="ECO:0000259" key="2">
    <source>
        <dbReference type="Pfam" id="PF01738"/>
    </source>
</evidence>
<evidence type="ECO:0000313" key="3">
    <source>
        <dbReference type="EMBL" id="AWB34461.1"/>
    </source>
</evidence>
<dbReference type="InterPro" id="IPR051049">
    <property type="entry name" value="Dienelactone_hydrolase-like"/>
</dbReference>
<dbReference type="PANTHER" id="PTHR46623:SF6">
    <property type="entry name" value="ALPHA_BETA-HYDROLASES SUPERFAMILY PROTEIN"/>
    <property type="match status" value="1"/>
</dbReference>
<feature type="domain" description="Dienelactone hydrolase" evidence="2">
    <location>
        <begin position="34"/>
        <end position="238"/>
    </location>
</feature>